<dbReference type="InterPro" id="IPR010998">
    <property type="entry name" value="Integrase_recombinase_N"/>
</dbReference>
<feature type="domain" description="Phage integrase SAM-like" evidence="3">
    <location>
        <begin position="115"/>
        <end position="234"/>
    </location>
</feature>
<sequence length="470" mass="55178">MARLDEHTSLIVVKEGAKLHIKIYYSRDGIKRYKTNIYVKDKVQFIKDKGFRKGNALSPASFQEDKSRLDELQLKIETLIDDFLREHLVKPTAEQLDALLENHKGSSQKSYTYICDFLREYTENFNSKERNSKSVVRALDSALTQFWSHKNRKYYFNEIDEKFIGDFIDYLLFEKPKRLSNSKTDIRRPSHHLHSPVVFDHEFGMNNNTLVKRLDAFRSFIIWAINNKGVNIDYNKVKEALKKAKKDKSITEYTNIEFAFRTMDDVKLLASKEFENTIKDDTYVENVSGAEKPKGVSRDVLIRTKDFFIISILTGNRVSDLRAIKRHHVSMGKQTAKKTKGQFLLNSNKSVLQLLEKHDYNMNMSDPKYNKCIKVVLKQFYQNFLHQKDKMVYVIERRGRHEQVQEVEYFNLAASHSGRRSFATIAYHESNKSKRSIMQFTGHTSEKEFDKYIQLAPEEDIKDFADFMSI</sequence>
<dbReference type="InterPro" id="IPR013762">
    <property type="entry name" value="Integrase-like_cat_sf"/>
</dbReference>
<dbReference type="AlphaFoldDB" id="A0A1I2ZV14"/>
<protein>
    <submittedName>
        <fullName evidence="4">Phage integrase SAM-like domain-containing protein</fullName>
    </submittedName>
</protein>
<evidence type="ECO:0000259" key="3">
    <source>
        <dbReference type="Pfam" id="PF13102"/>
    </source>
</evidence>
<evidence type="ECO:0000313" key="4">
    <source>
        <dbReference type="EMBL" id="SFH41752.1"/>
    </source>
</evidence>
<dbReference type="Proteomes" id="UP000198724">
    <property type="component" value="Unassembled WGS sequence"/>
</dbReference>
<evidence type="ECO:0000256" key="2">
    <source>
        <dbReference type="ARBA" id="ARBA00023172"/>
    </source>
</evidence>
<keyword evidence="5" id="KW-1185">Reference proteome</keyword>
<dbReference type="Pfam" id="PF13102">
    <property type="entry name" value="Phage_int_SAM_5"/>
    <property type="match status" value="1"/>
</dbReference>
<name>A0A1I2ZV14_9BACT</name>
<evidence type="ECO:0000313" key="5">
    <source>
        <dbReference type="Proteomes" id="UP000198724"/>
    </source>
</evidence>
<dbReference type="InterPro" id="IPR011010">
    <property type="entry name" value="DNA_brk_join_enz"/>
</dbReference>
<dbReference type="GO" id="GO:0006310">
    <property type="term" value="P:DNA recombination"/>
    <property type="evidence" value="ECO:0007669"/>
    <property type="project" value="UniProtKB-KW"/>
</dbReference>
<accession>A0A1I2ZV14</accession>
<evidence type="ECO:0000256" key="1">
    <source>
        <dbReference type="ARBA" id="ARBA00023125"/>
    </source>
</evidence>
<dbReference type="GO" id="GO:0015074">
    <property type="term" value="P:DNA integration"/>
    <property type="evidence" value="ECO:0007669"/>
    <property type="project" value="InterPro"/>
</dbReference>
<dbReference type="Gene3D" id="1.10.150.130">
    <property type="match status" value="1"/>
</dbReference>
<dbReference type="SUPFAM" id="SSF56349">
    <property type="entry name" value="DNA breaking-rejoining enzymes"/>
    <property type="match status" value="1"/>
</dbReference>
<dbReference type="STRING" id="1436961.SAMN05421739_11917"/>
<dbReference type="RefSeq" id="WP_092105872.1">
    <property type="nucleotide sequence ID" value="NZ_FOOT01000019.1"/>
</dbReference>
<keyword evidence="2" id="KW-0233">DNA recombination</keyword>
<dbReference type="OrthoDB" id="1493636at2"/>
<organism evidence="4 5">
    <name type="scientific">Pontibacter chinhatensis</name>
    <dbReference type="NCBI Taxonomy" id="1436961"/>
    <lineage>
        <taxon>Bacteria</taxon>
        <taxon>Pseudomonadati</taxon>
        <taxon>Bacteroidota</taxon>
        <taxon>Cytophagia</taxon>
        <taxon>Cytophagales</taxon>
        <taxon>Hymenobacteraceae</taxon>
        <taxon>Pontibacter</taxon>
    </lineage>
</organism>
<dbReference type="Gene3D" id="1.10.443.10">
    <property type="entry name" value="Intergrase catalytic core"/>
    <property type="match status" value="1"/>
</dbReference>
<dbReference type="EMBL" id="FOOT01000019">
    <property type="protein sequence ID" value="SFH41752.1"/>
    <property type="molecule type" value="Genomic_DNA"/>
</dbReference>
<proteinExistence type="predicted"/>
<keyword evidence="1" id="KW-0238">DNA-binding</keyword>
<gene>
    <name evidence="4" type="ORF">SAMN05421739_11917</name>
</gene>
<reference evidence="5" key="1">
    <citation type="submission" date="2016-10" db="EMBL/GenBank/DDBJ databases">
        <authorList>
            <person name="Varghese N."/>
            <person name="Submissions S."/>
        </authorList>
    </citation>
    <scope>NUCLEOTIDE SEQUENCE [LARGE SCALE GENOMIC DNA]</scope>
    <source>
        <strain evidence="5">LP51</strain>
    </source>
</reference>
<dbReference type="InterPro" id="IPR025269">
    <property type="entry name" value="SAM-like_dom"/>
</dbReference>
<dbReference type="GO" id="GO:0003677">
    <property type="term" value="F:DNA binding"/>
    <property type="evidence" value="ECO:0007669"/>
    <property type="project" value="UniProtKB-KW"/>
</dbReference>